<evidence type="ECO:0000313" key="2">
    <source>
        <dbReference type="Proteomes" id="UP000472580"/>
    </source>
</evidence>
<gene>
    <name evidence="1" type="ORF">E5987_06305</name>
</gene>
<organism evidence="1 2">
    <name type="scientific">Parasutterella muris</name>
    <dbReference type="NCBI Taxonomy" id="2565572"/>
    <lineage>
        <taxon>Bacteria</taxon>
        <taxon>Pseudomonadati</taxon>
        <taxon>Pseudomonadota</taxon>
        <taxon>Betaproteobacteria</taxon>
        <taxon>Burkholderiales</taxon>
        <taxon>Sutterellaceae</taxon>
        <taxon>Parasutterella</taxon>
    </lineage>
</organism>
<proteinExistence type="predicted"/>
<protein>
    <submittedName>
        <fullName evidence="1">Uncharacterized protein</fullName>
    </submittedName>
</protein>
<name>A0A6L6YNC0_9BURK</name>
<comment type="caution">
    <text evidence="1">The sequence shown here is derived from an EMBL/GenBank/DDBJ whole genome shotgun (WGS) entry which is preliminary data.</text>
</comment>
<dbReference type="EMBL" id="WSRP01000016">
    <property type="protein sequence ID" value="MVX56821.1"/>
    <property type="molecule type" value="Genomic_DNA"/>
</dbReference>
<keyword evidence="2" id="KW-1185">Reference proteome</keyword>
<accession>A0A6L6YNC0</accession>
<dbReference type="AlphaFoldDB" id="A0A6L6YNC0"/>
<sequence length="218" mass="25116">MKIDESLIFPTCINAKKDDIREVGIRWAHFYEAQYLANQTRDKCSLHPSGAKIYGQDGMTEYSLLGGEEFEITSFKCGILKYATTEELQKNEDNEFIFRVKVTGHLDGPTISSYQKLDDYTFTYEIFVMPIDKKMSGVKAKYLIELNSVIPVGRKSSERLDRTREKVDSFIKWDDALGLDEFSHNYIFPIIYNTLNETFRSEKATPIASSTHPNFGTW</sequence>
<dbReference type="Proteomes" id="UP000472580">
    <property type="component" value="Unassembled WGS sequence"/>
</dbReference>
<reference evidence="1 2" key="1">
    <citation type="submission" date="2019-12" db="EMBL/GenBank/DDBJ databases">
        <title>Microbes associate with the intestines of laboratory mice.</title>
        <authorList>
            <person name="Navarre W."/>
            <person name="Wong E."/>
        </authorList>
    </citation>
    <scope>NUCLEOTIDE SEQUENCE [LARGE SCALE GENOMIC DNA]</scope>
    <source>
        <strain evidence="1 2">NM82_D38</strain>
    </source>
</reference>
<evidence type="ECO:0000313" key="1">
    <source>
        <dbReference type="EMBL" id="MVX56821.1"/>
    </source>
</evidence>
<dbReference type="RefSeq" id="WP_160335252.1">
    <property type="nucleotide sequence ID" value="NZ_WSRP01000016.1"/>
</dbReference>